<evidence type="ECO:0000313" key="2">
    <source>
        <dbReference type="Proteomes" id="UP001163835"/>
    </source>
</evidence>
<dbReference type="Proteomes" id="UP001163835">
    <property type="component" value="Unassembled WGS sequence"/>
</dbReference>
<comment type="caution">
    <text evidence="1">The sequence shown here is derived from an EMBL/GenBank/DDBJ whole genome shotgun (WGS) entry which is preliminary data.</text>
</comment>
<sequence length="159" mass="18092">MIQACQQREDSEGVQFFRFLLRLVTKMQPGGMSEDEDGEDTVVTAAAGTIVEAVKFTKSLSFRHAYLNEVVEFLDKIPGFEQLLFIQSGRVKKRRIRGDARCKVSIRKPPRKWPKSFFAEGYLDGLTEIQRRKLVIGKKDIILLDVDFSQYSQTAGVSV</sequence>
<name>A0ACC1U1K0_9AGAR</name>
<keyword evidence="2" id="KW-1185">Reference proteome</keyword>
<accession>A0ACC1U1K0</accession>
<proteinExistence type="predicted"/>
<reference evidence="1" key="1">
    <citation type="submission" date="2022-09" db="EMBL/GenBank/DDBJ databases">
        <title>A Global Phylogenomic Analysis of the Shiitake Genus Lentinula.</title>
        <authorList>
            <consortium name="DOE Joint Genome Institute"/>
            <person name="Sierra-Patev S."/>
            <person name="Min B."/>
            <person name="Naranjo-Ortiz M."/>
            <person name="Looney B."/>
            <person name="Konkel Z."/>
            <person name="Slot J.C."/>
            <person name="Sakamoto Y."/>
            <person name="Steenwyk J.L."/>
            <person name="Rokas A."/>
            <person name="Carro J."/>
            <person name="Camarero S."/>
            <person name="Ferreira P."/>
            <person name="Molpeceres G."/>
            <person name="Ruiz-Duenas F.J."/>
            <person name="Serrano A."/>
            <person name="Henrissat B."/>
            <person name="Drula E."/>
            <person name="Hughes K.W."/>
            <person name="Mata J.L."/>
            <person name="Ishikawa N.K."/>
            <person name="Vargas-Isla R."/>
            <person name="Ushijima S."/>
            <person name="Smith C.A."/>
            <person name="Ahrendt S."/>
            <person name="Andreopoulos W."/>
            <person name="He G."/>
            <person name="Labutti K."/>
            <person name="Lipzen A."/>
            <person name="Ng V."/>
            <person name="Riley R."/>
            <person name="Sandor L."/>
            <person name="Barry K."/>
            <person name="Martinez A.T."/>
            <person name="Xiao Y."/>
            <person name="Gibbons J.G."/>
            <person name="Terashima K."/>
            <person name="Grigoriev I.V."/>
            <person name="Hibbett D.S."/>
        </authorList>
    </citation>
    <scope>NUCLEOTIDE SEQUENCE</scope>
    <source>
        <strain evidence="1">TMI1499</strain>
    </source>
</reference>
<protein>
    <submittedName>
        <fullName evidence="1">Uncharacterized protein</fullName>
    </submittedName>
</protein>
<evidence type="ECO:0000313" key="1">
    <source>
        <dbReference type="EMBL" id="KAJ3810723.1"/>
    </source>
</evidence>
<dbReference type="EMBL" id="MU795089">
    <property type="protein sequence ID" value="KAJ3810723.1"/>
    <property type="molecule type" value="Genomic_DNA"/>
</dbReference>
<gene>
    <name evidence="1" type="ORF">F5876DRAFT_41195</name>
</gene>
<organism evidence="1 2">
    <name type="scientific">Lentinula aff. lateritia</name>
    <dbReference type="NCBI Taxonomy" id="2804960"/>
    <lineage>
        <taxon>Eukaryota</taxon>
        <taxon>Fungi</taxon>
        <taxon>Dikarya</taxon>
        <taxon>Basidiomycota</taxon>
        <taxon>Agaricomycotina</taxon>
        <taxon>Agaricomycetes</taxon>
        <taxon>Agaricomycetidae</taxon>
        <taxon>Agaricales</taxon>
        <taxon>Marasmiineae</taxon>
        <taxon>Omphalotaceae</taxon>
        <taxon>Lentinula</taxon>
    </lineage>
</organism>